<reference evidence="2" key="1">
    <citation type="journal article" date="2023" name="G3 (Bethesda)">
        <title>A reference genome for the long-term kleptoplast-retaining sea slug Elysia crispata morphotype clarki.</title>
        <authorList>
            <person name="Eastman K.E."/>
            <person name="Pendleton A.L."/>
            <person name="Shaikh M.A."/>
            <person name="Suttiyut T."/>
            <person name="Ogas R."/>
            <person name="Tomko P."/>
            <person name="Gavelis G."/>
            <person name="Widhalm J.R."/>
            <person name="Wisecaver J.H."/>
        </authorList>
    </citation>
    <scope>NUCLEOTIDE SEQUENCE</scope>
    <source>
        <strain evidence="2">ECLA1</strain>
    </source>
</reference>
<feature type="region of interest" description="Disordered" evidence="1">
    <location>
        <begin position="46"/>
        <end position="78"/>
    </location>
</feature>
<dbReference type="AlphaFoldDB" id="A0AAE1E8H1"/>
<dbReference type="Proteomes" id="UP001283361">
    <property type="component" value="Unassembled WGS sequence"/>
</dbReference>
<protein>
    <submittedName>
        <fullName evidence="2">Uncharacterized protein</fullName>
    </submittedName>
</protein>
<name>A0AAE1E8H1_9GAST</name>
<keyword evidence="3" id="KW-1185">Reference proteome</keyword>
<comment type="caution">
    <text evidence="2">The sequence shown here is derived from an EMBL/GenBank/DDBJ whole genome shotgun (WGS) entry which is preliminary data.</text>
</comment>
<feature type="region of interest" description="Disordered" evidence="1">
    <location>
        <begin position="1"/>
        <end position="31"/>
    </location>
</feature>
<accession>A0AAE1E8H1</accession>
<evidence type="ECO:0000256" key="1">
    <source>
        <dbReference type="SAM" id="MobiDB-lite"/>
    </source>
</evidence>
<gene>
    <name evidence="2" type="ORF">RRG08_045775</name>
</gene>
<organism evidence="2 3">
    <name type="scientific">Elysia crispata</name>
    <name type="common">lettuce slug</name>
    <dbReference type="NCBI Taxonomy" id="231223"/>
    <lineage>
        <taxon>Eukaryota</taxon>
        <taxon>Metazoa</taxon>
        <taxon>Spiralia</taxon>
        <taxon>Lophotrochozoa</taxon>
        <taxon>Mollusca</taxon>
        <taxon>Gastropoda</taxon>
        <taxon>Heterobranchia</taxon>
        <taxon>Euthyneura</taxon>
        <taxon>Panpulmonata</taxon>
        <taxon>Sacoglossa</taxon>
        <taxon>Placobranchoidea</taxon>
        <taxon>Plakobranchidae</taxon>
        <taxon>Elysia</taxon>
    </lineage>
</organism>
<dbReference type="EMBL" id="JAWDGP010000847">
    <property type="protein sequence ID" value="KAK3796768.1"/>
    <property type="molecule type" value="Genomic_DNA"/>
</dbReference>
<evidence type="ECO:0000313" key="2">
    <source>
        <dbReference type="EMBL" id="KAK3796768.1"/>
    </source>
</evidence>
<evidence type="ECO:0000313" key="3">
    <source>
        <dbReference type="Proteomes" id="UP001283361"/>
    </source>
</evidence>
<sequence>MTHETQQGPRNLRQPNGPPATAQIYHGGARNRFSHAHVEQFNRCSNRISQRKRGLTTSSRDTIDARGTQHAPGSSGFPLISTYNFRTARGDSDSALYEAATSSF</sequence>
<proteinExistence type="predicted"/>